<keyword evidence="3" id="KW-0677">Repeat</keyword>
<protein>
    <recommendedName>
        <fullName evidence="5">EF-hand domain-containing protein</fullName>
    </recommendedName>
</protein>
<dbReference type="SUPFAM" id="SSF47473">
    <property type="entry name" value="EF-hand"/>
    <property type="match status" value="1"/>
</dbReference>
<dbReference type="Proteomes" id="UP000775213">
    <property type="component" value="Unassembled WGS sequence"/>
</dbReference>
<sequence length="210" mass="23483">MESIAALLLFLLSLGILFNLLFFPLSKLLPWLHSFLFSTHPKPPNSSSKMHTTENREECDLETVFATFDSDGDGFISKVELVESLKRLGLTTTGDEVRSMMEKADTNSDGLIDFNEFRELSLSWGLASRGSGDGEEEGELREAFAVFDGNGDGMITVEELSLVLKSLGLKEGERVEACREMIKKVDMNGDGMINFEEFKKMMIMKEGKIF</sequence>
<dbReference type="InterPro" id="IPR039647">
    <property type="entry name" value="EF_hand_pair_protein_CML-like"/>
</dbReference>
<proteinExistence type="predicted"/>
<dbReference type="InterPro" id="IPR011992">
    <property type="entry name" value="EF-hand-dom_pair"/>
</dbReference>
<dbReference type="InterPro" id="IPR002048">
    <property type="entry name" value="EF_hand_dom"/>
</dbReference>
<dbReference type="EMBL" id="JAGFBR010000006">
    <property type="protein sequence ID" value="KAH0466291.1"/>
    <property type="molecule type" value="Genomic_DNA"/>
</dbReference>
<keyword evidence="7" id="KW-1185">Reference proteome</keyword>
<accession>A0AAV7HB71</accession>
<dbReference type="Pfam" id="PF13499">
    <property type="entry name" value="EF-hand_7"/>
    <property type="match status" value="2"/>
</dbReference>
<evidence type="ECO:0000313" key="6">
    <source>
        <dbReference type="EMBL" id="KAH0466291.1"/>
    </source>
</evidence>
<comment type="function">
    <text evidence="1">Potential calcium sensor.</text>
</comment>
<dbReference type="GO" id="GO:0005509">
    <property type="term" value="F:calcium ion binding"/>
    <property type="evidence" value="ECO:0007669"/>
    <property type="project" value="InterPro"/>
</dbReference>
<evidence type="ECO:0000256" key="1">
    <source>
        <dbReference type="ARBA" id="ARBA00003291"/>
    </source>
</evidence>
<dbReference type="Gene3D" id="1.10.238.10">
    <property type="entry name" value="EF-hand"/>
    <property type="match status" value="2"/>
</dbReference>
<name>A0AAV7HB71_DENCH</name>
<feature type="domain" description="EF-hand" evidence="5">
    <location>
        <begin position="135"/>
        <end position="170"/>
    </location>
</feature>
<feature type="domain" description="EF-hand" evidence="5">
    <location>
        <begin position="56"/>
        <end position="91"/>
    </location>
</feature>
<feature type="domain" description="EF-hand" evidence="5">
    <location>
        <begin position="92"/>
        <end position="127"/>
    </location>
</feature>
<evidence type="ECO:0000259" key="5">
    <source>
        <dbReference type="PROSITE" id="PS50222"/>
    </source>
</evidence>
<evidence type="ECO:0000256" key="2">
    <source>
        <dbReference type="ARBA" id="ARBA00022723"/>
    </source>
</evidence>
<evidence type="ECO:0000256" key="4">
    <source>
        <dbReference type="ARBA" id="ARBA00022837"/>
    </source>
</evidence>
<evidence type="ECO:0000256" key="3">
    <source>
        <dbReference type="ARBA" id="ARBA00022737"/>
    </source>
</evidence>
<gene>
    <name evidence="6" type="ORF">IEQ34_006394</name>
</gene>
<dbReference type="FunFam" id="1.10.238.10:FF:000089">
    <property type="entry name" value="calmodulin-like protein 3"/>
    <property type="match status" value="1"/>
</dbReference>
<dbReference type="PANTHER" id="PTHR10891">
    <property type="entry name" value="EF-HAND CALCIUM-BINDING DOMAIN CONTAINING PROTEIN"/>
    <property type="match status" value="1"/>
</dbReference>
<dbReference type="PROSITE" id="PS00018">
    <property type="entry name" value="EF_HAND_1"/>
    <property type="match status" value="4"/>
</dbReference>
<comment type="caution">
    <text evidence="6">The sequence shown here is derived from an EMBL/GenBank/DDBJ whole genome shotgun (WGS) entry which is preliminary data.</text>
</comment>
<organism evidence="6 7">
    <name type="scientific">Dendrobium chrysotoxum</name>
    <name type="common">Orchid</name>
    <dbReference type="NCBI Taxonomy" id="161865"/>
    <lineage>
        <taxon>Eukaryota</taxon>
        <taxon>Viridiplantae</taxon>
        <taxon>Streptophyta</taxon>
        <taxon>Embryophyta</taxon>
        <taxon>Tracheophyta</taxon>
        <taxon>Spermatophyta</taxon>
        <taxon>Magnoliopsida</taxon>
        <taxon>Liliopsida</taxon>
        <taxon>Asparagales</taxon>
        <taxon>Orchidaceae</taxon>
        <taxon>Epidendroideae</taxon>
        <taxon>Malaxideae</taxon>
        <taxon>Dendrobiinae</taxon>
        <taxon>Dendrobium</taxon>
    </lineage>
</organism>
<reference evidence="6 7" key="1">
    <citation type="journal article" date="2021" name="Hortic Res">
        <title>Chromosome-scale assembly of the Dendrobium chrysotoxum genome enhances the understanding of orchid evolution.</title>
        <authorList>
            <person name="Zhang Y."/>
            <person name="Zhang G.Q."/>
            <person name="Zhang D."/>
            <person name="Liu X.D."/>
            <person name="Xu X.Y."/>
            <person name="Sun W.H."/>
            <person name="Yu X."/>
            <person name="Zhu X."/>
            <person name="Wang Z.W."/>
            <person name="Zhao X."/>
            <person name="Zhong W.Y."/>
            <person name="Chen H."/>
            <person name="Yin W.L."/>
            <person name="Huang T."/>
            <person name="Niu S.C."/>
            <person name="Liu Z.J."/>
        </authorList>
    </citation>
    <scope>NUCLEOTIDE SEQUENCE [LARGE SCALE GENOMIC DNA]</scope>
    <source>
        <strain evidence="6">Lindl</strain>
    </source>
</reference>
<dbReference type="FunFam" id="1.10.238.10:FF:000003">
    <property type="entry name" value="Calmodulin A"/>
    <property type="match status" value="1"/>
</dbReference>
<keyword evidence="4" id="KW-0106">Calcium</keyword>
<dbReference type="PROSITE" id="PS50222">
    <property type="entry name" value="EF_HAND_2"/>
    <property type="match status" value="4"/>
</dbReference>
<dbReference type="SMART" id="SM00054">
    <property type="entry name" value="EFh"/>
    <property type="match status" value="4"/>
</dbReference>
<keyword evidence="2" id="KW-0479">Metal-binding</keyword>
<dbReference type="CDD" id="cd00051">
    <property type="entry name" value="EFh"/>
    <property type="match status" value="2"/>
</dbReference>
<dbReference type="InterPro" id="IPR018247">
    <property type="entry name" value="EF_Hand_1_Ca_BS"/>
</dbReference>
<evidence type="ECO:0000313" key="7">
    <source>
        <dbReference type="Proteomes" id="UP000775213"/>
    </source>
</evidence>
<feature type="domain" description="EF-hand" evidence="5">
    <location>
        <begin position="173"/>
        <end position="208"/>
    </location>
</feature>
<dbReference type="AlphaFoldDB" id="A0AAV7HB71"/>